<evidence type="ECO:0000313" key="2">
    <source>
        <dbReference type="EMBL" id="SNX51014.1"/>
    </source>
</evidence>
<evidence type="ECO:0000313" key="3">
    <source>
        <dbReference type="Proteomes" id="UP000219336"/>
    </source>
</evidence>
<keyword evidence="3" id="KW-1185">Reference proteome</keyword>
<dbReference type="SMART" id="SM00635">
    <property type="entry name" value="BID_2"/>
    <property type="match status" value="1"/>
</dbReference>
<name>A0A240EQW1_9VIBR</name>
<dbReference type="AlphaFoldDB" id="A0A240EQW1"/>
<organism evidence="2 3">
    <name type="scientific">Vibrio thalassae</name>
    <dbReference type="NCBI Taxonomy" id="1243014"/>
    <lineage>
        <taxon>Bacteria</taxon>
        <taxon>Pseudomonadati</taxon>
        <taxon>Pseudomonadota</taxon>
        <taxon>Gammaproteobacteria</taxon>
        <taxon>Vibrionales</taxon>
        <taxon>Vibrionaceae</taxon>
        <taxon>Vibrio</taxon>
    </lineage>
</organism>
<sequence length="285" mass="30317">MMELNYMKQIKSLPFILKGVVLFVVAITLAMTNGCRSENAFNDSELNPTKSDNSTLSVKNEQAFLAGLNTGTNLTIEAEVFINGKQVQDPAWNASSENESIAKVDNTLNVIAISPGETYINIQHEDLTTRLKVVVTKAYIESLHINPSSLSLISGYNATLTASATLDNGRTVTLGNDLVTWTSSNPEIATVNDEGVVVGLLVGDVTVTATLMSDPSKTSSSSVTISEAVIDSIQVTPETITLIDGHSEALAVSATLSDGRTMNLDSESVTWTSSDIATTAVNNLR</sequence>
<dbReference type="Proteomes" id="UP000219336">
    <property type="component" value="Unassembled WGS sequence"/>
</dbReference>
<protein>
    <submittedName>
        <fullName evidence="2">Bacterial Ig-like domain (Group 2)</fullName>
    </submittedName>
</protein>
<dbReference type="EMBL" id="OANU01000193">
    <property type="protein sequence ID" value="SNX51014.1"/>
    <property type="molecule type" value="Genomic_DNA"/>
</dbReference>
<proteinExistence type="predicted"/>
<dbReference type="SUPFAM" id="SSF49373">
    <property type="entry name" value="Invasin/intimin cell-adhesion fragments"/>
    <property type="match status" value="1"/>
</dbReference>
<dbReference type="InterPro" id="IPR008964">
    <property type="entry name" value="Invasin/intimin_cell_adhesion"/>
</dbReference>
<gene>
    <name evidence="2" type="ORF">VTH8203_04695</name>
</gene>
<accession>A0A240EQW1</accession>
<evidence type="ECO:0000259" key="1">
    <source>
        <dbReference type="SMART" id="SM00635"/>
    </source>
</evidence>
<feature type="domain" description="BIG2" evidence="1">
    <location>
        <begin position="139"/>
        <end position="221"/>
    </location>
</feature>
<reference evidence="3" key="1">
    <citation type="submission" date="2016-06" db="EMBL/GenBank/DDBJ databases">
        <authorList>
            <person name="Rodrigo-Torres L."/>
            <person name="Arahal R.D."/>
            <person name="Lucena T."/>
        </authorList>
    </citation>
    <scope>NUCLEOTIDE SEQUENCE [LARGE SCALE GENOMIC DNA]</scope>
    <source>
        <strain evidence="3">CECT8203</strain>
    </source>
</reference>
<dbReference type="Gene3D" id="2.60.40.1080">
    <property type="match status" value="3"/>
</dbReference>
<dbReference type="Pfam" id="PF02368">
    <property type="entry name" value="Big_2"/>
    <property type="match status" value="1"/>
</dbReference>
<dbReference type="InterPro" id="IPR003343">
    <property type="entry name" value="Big_2"/>
</dbReference>